<comment type="caution">
    <text evidence="8">The sequence shown here is derived from an EMBL/GenBank/DDBJ whole genome shotgun (WGS) entry which is preliminary data.</text>
</comment>
<keyword evidence="9" id="KW-1185">Reference proteome</keyword>
<evidence type="ECO:0000256" key="1">
    <source>
        <dbReference type="ARBA" id="ARBA00004141"/>
    </source>
</evidence>
<keyword evidence="5 6" id="KW-0472">Membrane</keyword>
<feature type="transmembrane region" description="Helical" evidence="6">
    <location>
        <begin position="12"/>
        <end position="29"/>
    </location>
</feature>
<evidence type="ECO:0000256" key="5">
    <source>
        <dbReference type="ARBA" id="ARBA00023136"/>
    </source>
</evidence>
<evidence type="ECO:0000313" key="8">
    <source>
        <dbReference type="EMBL" id="KXB59268.1"/>
    </source>
</evidence>
<dbReference type="Proteomes" id="UP000070483">
    <property type="component" value="Unassembled WGS sequence"/>
</dbReference>
<dbReference type="PANTHER" id="PTHR38459:SF1">
    <property type="entry name" value="PROPHAGE BACTOPRENOL-LINKED GLUCOSE TRANSLOCASE HOMOLOG"/>
    <property type="match status" value="1"/>
</dbReference>
<dbReference type="InterPro" id="IPR007267">
    <property type="entry name" value="GtrA_DPMS_TM"/>
</dbReference>
<dbReference type="PANTHER" id="PTHR38459">
    <property type="entry name" value="PROPHAGE BACTOPRENOL-LINKED GLUCOSE TRANSLOCASE HOMOLOG"/>
    <property type="match status" value="1"/>
</dbReference>
<gene>
    <name evidence="8" type="ORF">HMPREF3180_02399</name>
</gene>
<name>A0A133ZV02_9FUSO</name>
<evidence type="ECO:0000256" key="6">
    <source>
        <dbReference type="SAM" id="Phobius"/>
    </source>
</evidence>
<comment type="similarity">
    <text evidence="2">Belongs to the GtrA family.</text>
</comment>
<evidence type="ECO:0000259" key="7">
    <source>
        <dbReference type="Pfam" id="PF04138"/>
    </source>
</evidence>
<sequence length="135" mass="15987">MKYVKKQIVEIFKYGISGTITTFINLYLLKVFIDFGLYYILANIIAYIISVIINYILNQRYVFSNSARGNTLEARKQFLKFLIMRLLSLIIDTVLFYVAVSVFKFPIYWSRLILTIAIILITFILNKWFIFVNKK</sequence>
<organism evidence="8 9">
    <name type="scientific">Leptotrichia wadei</name>
    <dbReference type="NCBI Taxonomy" id="157687"/>
    <lineage>
        <taxon>Bacteria</taxon>
        <taxon>Fusobacteriati</taxon>
        <taxon>Fusobacteriota</taxon>
        <taxon>Fusobacteriia</taxon>
        <taxon>Fusobacteriales</taxon>
        <taxon>Leptotrichiaceae</taxon>
        <taxon>Leptotrichia</taxon>
    </lineage>
</organism>
<evidence type="ECO:0000256" key="2">
    <source>
        <dbReference type="ARBA" id="ARBA00009399"/>
    </source>
</evidence>
<dbReference type="InterPro" id="IPR051401">
    <property type="entry name" value="GtrA_CellWall_Glycosyl"/>
</dbReference>
<feature type="transmembrane region" description="Helical" evidence="6">
    <location>
        <begin position="112"/>
        <end position="132"/>
    </location>
</feature>
<proteinExistence type="inferred from homology"/>
<dbReference type="GO" id="GO:0005886">
    <property type="term" value="C:plasma membrane"/>
    <property type="evidence" value="ECO:0007669"/>
    <property type="project" value="TreeGrafter"/>
</dbReference>
<dbReference type="EMBL" id="LSDD01000178">
    <property type="protein sequence ID" value="KXB59268.1"/>
    <property type="molecule type" value="Genomic_DNA"/>
</dbReference>
<protein>
    <submittedName>
        <fullName evidence="8">GtrA-like protein</fullName>
    </submittedName>
</protein>
<feature type="transmembrane region" description="Helical" evidence="6">
    <location>
        <begin position="78"/>
        <end position="100"/>
    </location>
</feature>
<reference evidence="9" key="1">
    <citation type="submission" date="2016-01" db="EMBL/GenBank/DDBJ databases">
        <authorList>
            <person name="Mitreva M."/>
            <person name="Pepin K.H."/>
            <person name="Mihindukulasuriya K.A."/>
            <person name="Fulton R."/>
            <person name="Fronick C."/>
            <person name="O'Laughlin M."/>
            <person name="Miner T."/>
            <person name="Herter B."/>
            <person name="Rosa B.A."/>
            <person name="Cordes M."/>
            <person name="Tomlinson C."/>
            <person name="Wollam A."/>
            <person name="Palsikar V.B."/>
            <person name="Mardis E.R."/>
            <person name="Wilson R.K."/>
        </authorList>
    </citation>
    <scope>NUCLEOTIDE SEQUENCE [LARGE SCALE GENOMIC DNA]</scope>
    <source>
        <strain evidence="9">KA00185</strain>
    </source>
</reference>
<dbReference type="OrthoDB" id="5458791at2"/>
<dbReference type="PATRIC" id="fig|157687.3.peg.2400"/>
<evidence type="ECO:0000256" key="3">
    <source>
        <dbReference type="ARBA" id="ARBA00022692"/>
    </source>
</evidence>
<comment type="subcellular location">
    <subcellularLocation>
        <location evidence="1">Membrane</location>
        <topology evidence="1">Multi-pass membrane protein</topology>
    </subcellularLocation>
</comment>
<accession>A0A133ZV02</accession>
<evidence type="ECO:0000256" key="4">
    <source>
        <dbReference type="ARBA" id="ARBA00022989"/>
    </source>
</evidence>
<dbReference type="GO" id="GO:0000271">
    <property type="term" value="P:polysaccharide biosynthetic process"/>
    <property type="evidence" value="ECO:0007669"/>
    <property type="project" value="InterPro"/>
</dbReference>
<keyword evidence="3 6" id="KW-0812">Transmembrane</keyword>
<feature type="domain" description="GtrA/DPMS transmembrane" evidence="7">
    <location>
        <begin position="13"/>
        <end position="131"/>
    </location>
</feature>
<keyword evidence="4 6" id="KW-1133">Transmembrane helix</keyword>
<dbReference type="Pfam" id="PF04138">
    <property type="entry name" value="GtrA_DPMS_TM"/>
    <property type="match status" value="1"/>
</dbReference>
<dbReference type="STRING" id="157687.HMPREF3180_02399"/>
<feature type="transmembrane region" description="Helical" evidence="6">
    <location>
        <begin position="35"/>
        <end position="57"/>
    </location>
</feature>
<dbReference type="AlphaFoldDB" id="A0A133ZV02"/>
<evidence type="ECO:0000313" key="9">
    <source>
        <dbReference type="Proteomes" id="UP000070483"/>
    </source>
</evidence>